<feature type="transmembrane region" description="Helical" evidence="1">
    <location>
        <begin position="249"/>
        <end position="268"/>
    </location>
</feature>
<reference evidence="3 4" key="1">
    <citation type="submission" date="2022-08" db="EMBL/GenBank/DDBJ databases">
        <title>Bacterial and archaeal communities from various locations to study Microbial Dark Matter (Phase II).</title>
        <authorList>
            <person name="Stepanauskas R."/>
        </authorList>
    </citation>
    <scope>NUCLEOTIDE SEQUENCE [LARGE SCALE GENOMIC DNA]</scope>
    <source>
        <strain evidence="3 4">PD1</strain>
    </source>
</reference>
<dbReference type="Proteomes" id="UP001204798">
    <property type="component" value="Unassembled WGS sequence"/>
</dbReference>
<feature type="transmembrane region" description="Helical" evidence="1">
    <location>
        <begin position="132"/>
        <end position="148"/>
    </location>
</feature>
<keyword evidence="1" id="KW-0472">Membrane</keyword>
<dbReference type="InterPro" id="IPR038731">
    <property type="entry name" value="RgtA/B/C-like"/>
</dbReference>
<sequence length="422" mass="47593">MVQVSLQKRPIILTAAVAFALFAVATLAKLSIGKGKALFVSDGFYYYSYTVSLVLDRDLDFSNQYRFNKGWASSIYAYIVPQTRRPANQYGIGFGLLLLPAFALAHLGVLMAKAVGLPLTTTGYELYYQLPTYLWSFLLGLLGMWLLYRLLAEIFEQRHAFWATVGILFGTALSNYAFLHANMSHWVSAACATAYLYSVFRVYRRPEDWRWWLISGIALGVAAMVRYQNAALGVLLVGLLWQLIRQGRWQTLATGSVIHIATTIVTFLPQMLSWRAIYGELLPDPGFVNPYVYPHMHWLSPNFSYILWLFVYSPLLLLALWGFLRPFPTTLPTAFVVSVGLALMGQLYVNCALPEVGGYGVRRMTDFFPYFGIALANALRILDERKGQKWCLSLVGAGVLINWLLIANHYLSQLLSGGHFHF</sequence>
<evidence type="ECO:0000313" key="3">
    <source>
        <dbReference type="EMBL" id="MCS3918526.1"/>
    </source>
</evidence>
<name>A0ABT2EKR6_9BACT</name>
<dbReference type="Pfam" id="PF13231">
    <property type="entry name" value="PMT_2"/>
    <property type="match status" value="1"/>
</dbReference>
<feature type="transmembrane region" description="Helical" evidence="1">
    <location>
        <begin position="160"/>
        <end position="179"/>
    </location>
</feature>
<feature type="transmembrane region" description="Helical" evidence="1">
    <location>
        <begin position="305"/>
        <end position="324"/>
    </location>
</feature>
<feature type="transmembrane region" description="Helical" evidence="1">
    <location>
        <begin position="90"/>
        <end position="112"/>
    </location>
</feature>
<proteinExistence type="predicted"/>
<evidence type="ECO:0000256" key="1">
    <source>
        <dbReference type="SAM" id="Phobius"/>
    </source>
</evidence>
<feature type="transmembrane region" description="Helical" evidence="1">
    <location>
        <begin position="390"/>
        <end position="411"/>
    </location>
</feature>
<feature type="transmembrane region" description="Helical" evidence="1">
    <location>
        <begin position="330"/>
        <end position="353"/>
    </location>
</feature>
<keyword evidence="1" id="KW-0812">Transmembrane</keyword>
<organism evidence="3 4">
    <name type="scientific">Candidatus Fervidibacter sacchari</name>
    <dbReference type="NCBI Taxonomy" id="1448929"/>
    <lineage>
        <taxon>Bacteria</taxon>
        <taxon>Candidatus Fervidibacterota</taxon>
        <taxon>Candidatus Fervidibacter</taxon>
    </lineage>
</organism>
<protein>
    <recommendedName>
        <fullName evidence="2">Glycosyltransferase RgtA/B/C/D-like domain-containing protein</fullName>
    </recommendedName>
</protein>
<feature type="domain" description="Glycosyltransferase RgtA/B/C/D-like" evidence="2">
    <location>
        <begin position="131"/>
        <end position="265"/>
    </location>
</feature>
<keyword evidence="4" id="KW-1185">Reference proteome</keyword>
<comment type="caution">
    <text evidence="3">The sequence shown here is derived from an EMBL/GenBank/DDBJ whole genome shotgun (WGS) entry which is preliminary data.</text>
</comment>
<keyword evidence="1" id="KW-1133">Transmembrane helix</keyword>
<feature type="transmembrane region" description="Helical" evidence="1">
    <location>
        <begin position="12"/>
        <end position="32"/>
    </location>
</feature>
<evidence type="ECO:0000313" key="4">
    <source>
        <dbReference type="Proteomes" id="UP001204798"/>
    </source>
</evidence>
<evidence type="ECO:0000259" key="2">
    <source>
        <dbReference type="Pfam" id="PF13231"/>
    </source>
</evidence>
<gene>
    <name evidence="3" type="ORF">M2350_000926</name>
</gene>
<accession>A0ABT2EKR6</accession>
<dbReference type="EMBL" id="JANUCP010000002">
    <property type="protein sequence ID" value="MCS3918526.1"/>
    <property type="molecule type" value="Genomic_DNA"/>
</dbReference>